<organism evidence="1 2">
    <name type="scientific">Clonorchis sinensis</name>
    <name type="common">Chinese liver fluke</name>
    <dbReference type="NCBI Taxonomy" id="79923"/>
    <lineage>
        <taxon>Eukaryota</taxon>
        <taxon>Metazoa</taxon>
        <taxon>Spiralia</taxon>
        <taxon>Lophotrochozoa</taxon>
        <taxon>Platyhelminthes</taxon>
        <taxon>Trematoda</taxon>
        <taxon>Digenea</taxon>
        <taxon>Opisthorchiida</taxon>
        <taxon>Opisthorchiata</taxon>
        <taxon>Opisthorchiidae</taxon>
        <taxon>Clonorchis</taxon>
    </lineage>
</organism>
<gene>
    <name evidence="1" type="ORF">CLF_100292</name>
</gene>
<dbReference type="EMBL" id="DF142837">
    <property type="protein sequence ID" value="GAA47383.1"/>
    <property type="molecule type" value="Genomic_DNA"/>
</dbReference>
<reference evidence="1" key="1">
    <citation type="journal article" date="2011" name="Genome Biol.">
        <title>The draft genome of the carcinogenic human liver fluke Clonorchis sinensis.</title>
        <authorList>
            <person name="Wang X."/>
            <person name="Chen W."/>
            <person name="Huang Y."/>
            <person name="Sun J."/>
            <person name="Men J."/>
            <person name="Liu H."/>
            <person name="Luo F."/>
            <person name="Guo L."/>
            <person name="Lv X."/>
            <person name="Deng C."/>
            <person name="Zhou C."/>
            <person name="Fan Y."/>
            <person name="Li X."/>
            <person name="Huang L."/>
            <person name="Hu Y."/>
            <person name="Liang C."/>
            <person name="Hu X."/>
            <person name="Xu J."/>
            <person name="Yu X."/>
        </authorList>
    </citation>
    <scope>NUCLEOTIDE SEQUENCE [LARGE SCALE GENOMIC DNA]</scope>
    <source>
        <strain evidence="1">Henan</strain>
    </source>
</reference>
<accession>G7Y346</accession>
<keyword evidence="2" id="KW-1185">Reference proteome</keyword>
<sequence>MAVGIDFLQRTYGHNGYTSKSGADIGYYCNALDVLCVSRNALCSISPHSTRMFRQCICEENHIPVYEKHLGYHECSIKLSPCDTAEKSMKVKVCIVKGPDKFKVLEVQDETYRKTLFQTPNSVQLEHTSVKLYWLEKDKSSRIKGLVGIRVPVLVKLLALRKKSGDRASSQECMVKFSNNDIQGIEVPQTFCRKINVSMDNPPCGIRILRNQTTTTYQGSVLLFKHEEGKTNDHVQELPWSCSAENKGTKVDSHLIQRRQNSEWYLHSHFQSSEPIPAVEFAITNADGHPVSEVRWGSLIRMVCNLTNVYGPNRQVQQLVKTKKFIYYARAIVIPYSFANKRLPRTSRKNQVEQVADVSSASCLLNFFGLYASPSISVCKSTRSCLASDDARLVVGPIYDALYEHANECIQKLDTLSFKRNPMVREEIYAFSSACDGDNVTRKRPSLLKTFEGVAYGIGCFTDGLMSYNYTRSKLTVLPLGTSTVSFTPKLLLSSLKNELAAPMSCNTTEHCKTQNTEPAVQFHGSQADKRPSEFMITVKSIKLAVVKYNPRVEQRVDQSECLDMYRDYDREAADVLKSTQKSCPETGTLSCSPPNSDGKNAIPFMGSVYANNTLADCTTRTCEHTNFSENKSMYDIRYVDSCYNPANTLSKLMKTYSYMDALEYSENDFNSGCTNKNIKNGAQLKDIRSQDSRRENDKTSLSIEPSQCLYGTRGLATVRSCANFPGKTLPKMHNLDVHHVEVNDIVPSHLCTAYHTKLDFQDTPAQSLTCYKCVPSVLQPKDLKQLHYTDLEHI</sequence>
<evidence type="ECO:0000313" key="2">
    <source>
        <dbReference type="Proteomes" id="UP000008909"/>
    </source>
</evidence>
<evidence type="ECO:0000313" key="1">
    <source>
        <dbReference type="EMBL" id="GAA47383.1"/>
    </source>
</evidence>
<proteinExistence type="predicted"/>
<protein>
    <submittedName>
        <fullName evidence="1">Uncharacterized protein</fullName>
    </submittedName>
</protein>
<dbReference type="AlphaFoldDB" id="G7Y346"/>
<reference key="2">
    <citation type="submission" date="2011-10" db="EMBL/GenBank/DDBJ databases">
        <title>The genome and transcriptome sequence of Clonorchis sinensis provide insights into the carcinogenic liver fluke.</title>
        <authorList>
            <person name="Wang X."/>
            <person name="Huang Y."/>
            <person name="Chen W."/>
            <person name="Liu H."/>
            <person name="Guo L."/>
            <person name="Chen Y."/>
            <person name="Luo F."/>
            <person name="Zhou W."/>
            <person name="Sun J."/>
            <person name="Mao Q."/>
            <person name="Liang P."/>
            <person name="Zhou C."/>
            <person name="Tian Y."/>
            <person name="Men J."/>
            <person name="Lv X."/>
            <person name="Huang L."/>
            <person name="Zhou J."/>
            <person name="Hu Y."/>
            <person name="Li R."/>
            <person name="Zhang F."/>
            <person name="Lei H."/>
            <person name="Li X."/>
            <person name="Hu X."/>
            <person name="Liang C."/>
            <person name="Xu J."/>
            <person name="Wu Z."/>
            <person name="Yu X."/>
        </authorList>
    </citation>
    <scope>NUCLEOTIDE SEQUENCE</scope>
    <source>
        <strain>Henan</strain>
    </source>
</reference>
<name>G7Y346_CLOSI</name>
<dbReference type="Proteomes" id="UP000008909">
    <property type="component" value="Unassembled WGS sequence"/>
</dbReference>